<evidence type="ECO:0000313" key="2">
    <source>
        <dbReference type="Proteomes" id="UP001596091"/>
    </source>
</evidence>
<evidence type="ECO:0008006" key="3">
    <source>
        <dbReference type="Google" id="ProtNLM"/>
    </source>
</evidence>
<dbReference type="EMBL" id="JBHSPH010000010">
    <property type="protein sequence ID" value="MFC5865090.1"/>
    <property type="molecule type" value="Genomic_DNA"/>
</dbReference>
<gene>
    <name evidence="1" type="ORF">ACFPT7_22475</name>
</gene>
<keyword evidence="2" id="KW-1185">Reference proteome</keyword>
<accession>A0ABW1EP36</accession>
<evidence type="ECO:0000313" key="1">
    <source>
        <dbReference type="EMBL" id="MFC5865090.1"/>
    </source>
</evidence>
<dbReference type="RefSeq" id="WP_263331980.1">
    <property type="nucleotide sequence ID" value="NZ_JAGSYH010000001.1"/>
</dbReference>
<sequence>MSDALRLAVMTFPQHWDGTGTLTLNVVLIPSVDPLPGPLIGTTSPSFANGAPTFSVVIDAGLAAEPGPPGTTVLAPTVISAPASPAATFAVLQSAVTASGATLGTVTPLAIPRIRKALPASYFAVGGGPPDGNLTTTLDDFGCGLRGTPPTPLPTTPPKSTTWGQVISYALRQPLLALKLGLIYQLSVKLPAANTLASGGFVYVELAASDPWAVAALTNAGSIRTHAARVPPLTSAPRALFAAIGFPLQTTPPEGPTPSDTNVEIADVYSDGFAKLVHSSQPQNAAAAVGDGQLPPGSDLGIEIGWDDEQVVQWQNDQLALLAARTGGTLNTATQAPLGVLGYRVDVADITPASPGGPFLTPSWQSLCSISTSLPASLGNYTGDLTIEPVAAQPESSTPGDAWLPMYFANWRGGSLCEPDPIPTALTSRSNPVTPARTAAGLTTLLSYGHTYSFRVRLGDLSSGGPLLADAPVNPGPASQANQTFQRLVPPKAPLVTQLASNGSPVTAQPGTPSAPASLVIKRPNIVYPELLYTHLGDEAAWRNTIRTALVTSAKSAAPGSAAVAGLPDPDVAAVSIEVLVRHPQNDTGTDNGPFVSLYTTTRTLNATTGTAPLFTDPGTTIPVVFIDAPSIVDVSAAGQPITGPLLIPRGRDVQITVRGLLRTDPLPYFGSQASQSMATTILVRVEPAGEPELLGQADAAEPITGYLFRRPAGVTAPALVTQLAEELGIVANGNSLTTPPGMRVVFGATLALRTLISADGETLTFGSTAELLRYWVVAIVLDLERDWTWDGLATPAFTILRGSPTDTEATATAVGNVAIPKILGPSATAQPADLARSRTRLIFLDAIDPHEPTSSQFPEALQHRWFVKPNRTTAGPTVPPGTPNFVYTLPPPSLTGTDYADQPLDLTLPIAIPPTQVPGIASVGLALSPYVAGPLYASTTSRQRSLWIELTDPIANQAGDALFARVLSHGADPLLYNATPQAPADSNPPLPLDPELVRVIIPDDTDDRAGITAMTQLTPSSTSDTHFLLPLPPGIDADSPELFGFWTYELRVGHAGQLGQLEWWSTANGRFGSPLRVVGVQHPAPALACRAGRVNIPAASASAVLAAFLAADCPFHVEQVLSPLIPLTTPKTGAPSMIVCTAPYANPTLNGTPLYSPIQPPHTTMWFLLYAQTVQTDGASMRNVLIAIEPGVFVTRTLDTMNAALEPYFNTIIINSLNSTNRIALAAFHQAQIEAILTAIHLPTDSALSVIAVELLPGGTGSDVGNPAGAVVANVSAAVPHLAADLAAVSTPTTTAVTTPTVTTTVTSTAVAPAPVFPFGRILRASPLEAIEPFC</sequence>
<name>A0ABW1EP36_9BACT</name>
<organism evidence="1 2">
    <name type="scientific">Acidicapsa dinghuensis</name>
    <dbReference type="NCBI Taxonomy" id="2218256"/>
    <lineage>
        <taxon>Bacteria</taxon>
        <taxon>Pseudomonadati</taxon>
        <taxon>Acidobacteriota</taxon>
        <taxon>Terriglobia</taxon>
        <taxon>Terriglobales</taxon>
        <taxon>Acidobacteriaceae</taxon>
        <taxon>Acidicapsa</taxon>
    </lineage>
</organism>
<comment type="caution">
    <text evidence="1">The sequence shown here is derived from an EMBL/GenBank/DDBJ whole genome shotgun (WGS) entry which is preliminary data.</text>
</comment>
<protein>
    <recommendedName>
        <fullName evidence="3">Fibronectin type-III domain-containing protein</fullName>
    </recommendedName>
</protein>
<dbReference type="Proteomes" id="UP001596091">
    <property type="component" value="Unassembled WGS sequence"/>
</dbReference>
<proteinExistence type="predicted"/>
<reference evidence="2" key="1">
    <citation type="journal article" date="2019" name="Int. J. Syst. Evol. Microbiol.">
        <title>The Global Catalogue of Microorganisms (GCM) 10K type strain sequencing project: providing services to taxonomists for standard genome sequencing and annotation.</title>
        <authorList>
            <consortium name="The Broad Institute Genomics Platform"/>
            <consortium name="The Broad Institute Genome Sequencing Center for Infectious Disease"/>
            <person name="Wu L."/>
            <person name="Ma J."/>
        </authorList>
    </citation>
    <scope>NUCLEOTIDE SEQUENCE [LARGE SCALE GENOMIC DNA]</scope>
    <source>
        <strain evidence="2">JCM 4087</strain>
    </source>
</reference>